<dbReference type="EMBL" id="VOGC01000006">
    <property type="protein sequence ID" value="MQN01708.1"/>
    <property type="molecule type" value="Genomic_DNA"/>
</dbReference>
<comment type="caution">
    <text evidence="1">The sequence shown here is derived from an EMBL/GenBank/DDBJ whole genome shotgun (WGS) entry which is preliminary data.</text>
</comment>
<evidence type="ECO:0000313" key="2">
    <source>
        <dbReference type="Proteomes" id="UP000460257"/>
    </source>
</evidence>
<organism evidence="1 2">
    <name type="scientific">Candidatus Weimeria bifida</name>
    <dbReference type="NCBI Taxonomy" id="2599074"/>
    <lineage>
        <taxon>Bacteria</taxon>
        <taxon>Bacillati</taxon>
        <taxon>Bacillota</taxon>
        <taxon>Clostridia</taxon>
        <taxon>Lachnospirales</taxon>
        <taxon>Lachnospiraceae</taxon>
        <taxon>Candidatus Weimeria</taxon>
    </lineage>
</organism>
<dbReference type="Proteomes" id="UP000460257">
    <property type="component" value="Unassembled WGS sequence"/>
</dbReference>
<gene>
    <name evidence="1" type="ORF">FRC54_07275</name>
</gene>
<sequence>MRYKEMAKNLIDLIPDSKMIYVLSYLQGAAVPDDTPNDETLEGIHELENGGGTTFSGTTAELFNELMAD</sequence>
<protein>
    <submittedName>
        <fullName evidence="1">Uncharacterized protein</fullName>
    </submittedName>
</protein>
<dbReference type="AlphaFoldDB" id="A0A6N7IZD5"/>
<name>A0A6N7IZD5_9FIRM</name>
<evidence type="ECO:0000313" key="1">
    <source>
        <dbReference type="EMBL" id="MQN01708.1"/>
    </source>
</evidence>
<reference evidence="1" key="1">
    <citation type="journal article" date="2020" name="Appl. Environ. Microbiol.">
        <title>Medium-Chain Fatty Acid Synthesis by 'Candidatus Weimeria bifida' gen. nov., sp. nov., and 'Candidatus Pseudoramibacter fermentans' sp. nov.</title>
        <authorList>
            <person name="Scarborough M.J."/>
            <person name="Myers K.S."/>
            <person name="Donohue T.J."/>
            <person name="Noguera D.R."/>
        </authorList>
    </citation>
    <scope>NUCLEOTIDE SEQUENCE</scope>
    <source>
        <strain evidence="1">LCO1.1</strain>
    </source>
</reference>
<proteinExistence type="predicted"/>
<keyword evidence="2" id="KW-1185">Reference proteome</keyword>
<accession>A0A6N7IZD5</accession>